<dbReference type="AlphaFoldDB" id="A0A9X2FFY7"/>
<accession>A0A9X2FFY7</accession>
<gene>
    <name evidence="3" type="ORF">NG895_26945</name>
</gene>
<sequence>MTTQALSSTEANRACSEQTMMLADGTPLFYRCWKPTTPQSPAPRRAVLLVHRGHEHSGRFLDVVDKLGLEDCWLFAWDARGHGRNAGPRGYAEGVGQLSADFDQFAKHIAATYDIPSDGLAAVAHSIGAVVLAAWVHDYAPPLRAMALVTPAFRVKLYVPLAIPGLRLLHKVRPQAKVTSYVRPTMLTHDSQAAADYAADPLISSSVSVQLLLDLHDTSTRLLDDAAAIHTPTLLMTAGSDWVVRTRPQQQFFERLSTDEKQLVEYPGMYHDLLHETCSGEACRAIGEFIRRHFDQPAPPPALAESDQRGPSFDRWKQCAKPLPVVHPKSLYYNATRIVLGSVGQLSHGIRLGWQSGFNSGRTLDYVYENRARGTTPIGVVGDRVYLNSPGWSGIRVRRQHMDQLLDSAIEQRSTAVPDRPLQILDVAAGAGRYVMDAITRHPEQAIAATLCDQDAAALDAGRVAAQERGLSSVKFRQGDAFDDQQLAATTPRPDVAIVSGLFELFASNEPITRTLAGLARCIQPGGYLIYTNQPWHPQQELIARALHGYDGKRWAMRCRSTAEIDQLVAAAGFEKQQMLIDCWGIFTVSLAKAQ</sequence>
<evidence type="ECO:0000313" key="4">
    <source>
        <dbReference type="Proteomes" id="UP001155241"/>
    </source>
</evidence>
<dbReference type="InterPro" id="IPR029063">
    <property type="entry name" value="SAM-dependent_MTases_sf"/>
</dbReference>
<comment type="caution">
    <text evidence="3">The sequence shown here is derived from an EMBL/GenBank/DDBJ whole genome shotgun (WGS) entry which is preliminary data.</text>
</comment>
<dbReference type="GO" id="GO:0016787">
    <property type="term" value="F:hydrolase activity"/>
    <property type="evidence" value="ECO:0007669"/>
    <property type="project" value="UniProtKB-KW"/>
</dbReference>
<keyword evidence="4" id="KW-1185">Reference proteome</keyword>
<dbReference type="InterPro" id="IPR022742">
    <property type="entry name" value="Hydrolase_4"/>
</dbReference>
<dbReference type="RefSeq" id="WP_252855668.1">
    <property type="nucleotide sequence ID" value="NZ_JAMXLR010000092.1"/>
</dbReference>
<protein>
    <submittedName>
        <fullName evidence="3">Bifunctional alpha/beta hydrolase/class I SAM-dependent methyltransferase</fullName>
    </submittedName>
</protein>
<dbReference type="Proteomes" id="UP001155241">
    <property type="component" value="Unassembled WGS sequence"/>
</dbReference>
<evidence type="ECO:0000259" key="2">
    <source>
        <dbReference type="Pfam" id="PF12147"/>
    </source>
</evidence>
<dbReference type="Pfam" id="PF12146">
    <property type="entry name" value="Hydrolase_4"/>
    <property type="match status" value="1"/>
</dbReference>
<dbReference type="Pfam" id="PF12147">
    <property type="entry name" value="Methyltransf_20"/>
    <property type="match status" value="1"/>
</dbReference>
<keyword evidence="3" id="KW-0808">Transferase</keyword>
<dbReference type="GO" id="GO:0032259">
    <property type="term" value="P:methylation"/>
    <property type="evidence" value="ECO:0007669"/>
    <property type="project" value="UniProtKB-KW"/>
</dbReference>
<feature type="domain" description="Methyltransferase" evidence="2">
    <location>
        <begin position="288"/>
        <end position="593"/>
    </location>
</feature>
<name>A0A9X2FFY7_9BACT</name>
<keyword evidence="3" id="KW-0489">Methyltransferase</keyword>
<keyword evidence="3" id="KW-0378">Hydrolase</keyword>
<reference evidence="3" key="1">
    <citation type="submission" date="2022-06" db="EMBL/GenBank/DDBJ databases">
        <title>Aeoliella straminimaris, a novel planctomycete from sediments.</title>
        <authorList>
            <person name="Vitorino I.R."/>
            <person name="Lage O.M."/>
        </authorList>
    </citation>
    <scope>NUCLEOTIDE SEQUENCE</scope>
    <source>
        <strain evidence="3">ICT_H6.2</strain>
    </source>
</reference>
<proteinExistence type="predicted"/>
<dbReference type="InterPro" id="IPR051044">
    <property type="entry name" value="MAG_DAG_Lipase"/>
</dbReference>
<dbReference type="SUPFAM" id="SSF53335">
    <property type="entry name" value="S-adenosyl-L-methionine-dependent methyltransferases"/>
    <property type="match status" value="1"/>
</dbReference>
<dbReference type="InterPro" id="IPR029058">
    <property type="entry name" value="AB_hydrolase_fold"/>
</dbReference>
<organism evidence="3 4">
    <name type="scientific">Aeoliella straminimaris</name>
    <dbReference type="NCBI Taxonomy" id="2954799"/>
    <lineage>
        <taxon>Bacteria</taxon>
        <taxon>Pseudomonadati</taxon>
        <taxon>Planctomycetota</taxon>
        <taxon>Planctomycetia</taxon>
        <taxon>Pirellulales</taxon>
        <taxon>Lacipirellulaceae</taxon>
        <taxon>Aeoliella</taxon>
    </lineage>
</organism>
<dbReference type="InterPro" id="IPR022744">
    <property type="entry name" value="MeTrfase_dom_put"/>
</dbReference>
<evidence type="ECO:0000259" key="1">
    <source>
        <dbReference type="Pfam" id="PF12146"/>
    </source>
</evidence>
<dbReference type="Gene3D" id="3.40.50.1820">
    <property type="entry name" value="alpha/beta hydrolase"/>
    <property type="match status" value="1"/>
</dbReference>
<dbReference type="Gene3D" id="3.40.50.150">
    <property type="entry name" value="Vaccinia Virus protein VP39"/>
    <property type="match status" value="1"/>
</dbReference>
<dbReference type="PANTHER" id="PTHR11614">
    <property type="entry name" value="PHOSPHOLIPASE-RELATED"/>
    <property type="match status" value="1"/>
</dbReference>
<dbReference type="EMBL" id="JAMXLR010000092">
    <property type="protein sequence ID" value="MCO6047558.1"/>
    <property type="molecule type" value="Genomic_DNA"/>
</dbReference>
<dbReference type="CDD" id="cd02440">
    <property type="entry name" value="AdoMet_MTases"/>
    <property type="match status" value="1"/>
</dbReference>
<dbReference type="GO" id="GO:0008168">
    <property type="term" value="F:methyltransferase activity"/>
    <property type="evidence" value="ECO:0007669"/>
    <property type="project" value="UniProtKB-KW"/>
</dbReference>
<feature type="domain" description="Serine aminopeptidase S33" evidence="1">
    <location>
        <begin position="42"/>
        <end position="277"/>
    </location>
</feature>
<dbReference type="SUPFAM" id="SSF53474">
    <property type="entry name" value="alpha/beta-Hydrolases"/>
    <property type="match status" value="1"/>
</dbReference>
<evidence type="ECO:0000313" key="3">
    <source>
        <dbReference type="EMBL" id="MCO6047558.1"/>
    </source>
</evidence>